<feature type="compositionally biased region" description="Polar residues" evidence="5">
    <location>
        <begin position="9"/>
        <end position="18"/>
    </location>
</feature>
<dbReference type="InterPro" id="IPR003441">
    <property type="entry name" value="NAC-dom"/>
</dbReference>
<dbReference type="InterPro" id="IPR036093">
    <property type="entry name" value="NAC_dom_sf"/>
</dbReference>
<feature type="region of interest" description="Disordered" evidence="5">
    <location>
        <begin position="1"/>
        <end position="26"/>
    </location>
</feature>
<dbReference type="GO" id="GO:0003677">
    <property type="term" value="F:DNA binding"/>
    <property type="evidence" value="ECO:0007669"/>
    <property type="project" value="UniProtKB-KW"/>
</dbReference>
<organism evidence="7 8">
    <name type="scientific">Dillenia turbinata</name>
    <dbReference type="NCBI Taxonomy" id="194707"/>
    <lineage>
        <taxon>Eukaryota</taxon>
        <taxon>Viridiplantae</taxon>
        <taxon>Streptophyta</taxon>
        <taxon>Embryophyta</taxon>
        <taxon>Tracheophyta</taxon>
        <taxon>Spermatophyta</taxon>
        <taxon>Magnoliopsida</taxon>
        <taxon>eudicotyledons</taxon>
        <taxon>Gunneridae</taxon>
        <taxon>Pentapetalae</taxon>
        <taxon>Dilleniales</taxon>
        <taxon>Dilleniaceae</taxon>
        <taxon>Dillenia</taxon>
    </lineage>
</organism>
<dbReference type="PANTHER" id="PTHR31719">
    <property type="entry name" value="NAC TRANSCRIPTION FACTOR 56"/>
    <property type="match status" value="1"/>
</dbReference>
<evidence type="ECO:0000259" key="6">
    <source>
        <dbReference type="PROSITE" id="PS51005"/>
    </source>
</evidence>
<keyword evidence="2" id="KW-0238">DNA-binding</keyword>
<evidence type="ECO:0000313" key="8">
    <source>
        <dbReference type="Proteomes" id="UP001370490"/>
    </source>
</evidence>
<accession>A0AAN8VN71</accession>
<keyword evidence="3" id="KW-0804">Transcription</keyword>
<evidence type="ECO:0000256" key="5">
    <source>
        <dbReference type="SAM" id="MobiDB-lite"/>
    </source>
</evidence>
<dbReference type="GO" id="GO:0006355">
    <property type="term" value="P:regulation of DNA-templated transcription"/>
    <property type="evidence" value="ECO:0007669"/>
    <property type="project" value="InterPro"/>
</dbReference>
<keyword evidence="8" id="KW-1185">Reference proteome</keyword>
<dbReference type="Gene3D" id="2.170.150.80">
    <property type="entry name" value="NAC domain"/>
    <property type="match status" value="1"/>
</dbReference>
<keyword evidence="1" id="KW-0805">Transcription regulation</keyword>
<dbReference type="Pfam" id="PF02365">
    <property type="entry name" value="NAM"/>
    <property type="match status" value="1"/>
</dbReference>
<feature type="region of interest" description="Disordered" evidence="5">
    <location>
        <begin position="207"/>
        <end position="264"/>
    </location>
</feature>
<feature type="domain" description="NAC" evidence="6">
    <location>
        <begin position="49"/>
        <end position="202"/>
    </location>
</feature>
<evidence type="ECO:0000256" key="2">
    <source>
        <dbReference type="ARBA" id="ARBA00023125"/>
    </source>
</evidence>
<dbReference type="AlphaFoldDB" id="A0AAN8VN71"/>
<keyword evidence="4" id="KW-0539">Nucleus</keyword>
<dbReference type="PROSITE" id="PS51005">
    <property type="entry name" value="NAC"/>
    <property type="match status" value="1"/>
</dbReference>
<dbReference type="Proteomes" id="UP001370490">
    <property type="component" value="Unassembled WGS sequence"/>
</dbReference>
<evidence type="ECO:0000313" key="7">
    <source>
        <dbReference type="EMBL" id="KAK6937195.1"/>
    </source>
</evidence>
<evidence type="ECO:0000256" key="4">
    <source>
        <dbReference type="ARBA" id="ARBA00023242"/>
    </source>
</evidence>
<evidence type="ECO:0000256" key="1">
    <source>
        <dbReference type="ARBA" id="ARBA00023015"/>
    </source>
</evidence>
<comment type="caution">
    <text evidence="7">The sequence shown here is derived from an EMBL/GenBank/DDBJ whole genome shotgun (WGS) entry which is preliminary data.</text>
</comment>
<evidence type="ECO:0000256" key="3">
    <source>
        <dbReference type="ARBA" id="ARBA00023163"/>
    </source>
</evidence>
<sequence>MKQEEEACCSSSPPTQLQEEGVIDSERRSYEVGRCNNNNNNNMNKLESLPPGYRFQPTEEELISQYLMKKANNEPLPPNKMILENIYTMNPDQLLEKYGHVWADEEGYFFTSRDRKYPNGQRPNRGTPGGYWKASGADTAITRGDIIGFKKALVYYEGKGPKAVKTNWIMQEYRLKQDVAPTGRPTGDMRLDDFVLCKIYKKLTDKSRKRAKHDHGDDEHAESSSTIEPYVSDDNAHDGPQMNQHFQNNLQLPPSQLSNANTSSQLGNNFAFPNFSPEVQPVSQGLFHHGQMEPSVADFSALPPYSMMCSGQEFPAVGPDNDFPYAPDHLLQFGSSYFLSDQFPPLEDIYHPEFEDDASDPNPP</sequence>
<dbReference type="EMBL" id="JBAMMX010000007">
    <property type="protein sequence ID" value="KAK6937195.1"/>
    <property type="molecule type" value="Genomic_DNA"/>
</dbReference>
<proteinExistence type="predicted"/>
<feature type="compositionally biased region" description="Polar residues" evidence="5">
    <location>
        <begin position="241"/>
        <end position="264"/>
    </location>
</feature>
<dbReference type="SUPFAM" id="SSF101941">
    <property type="entry name" value="NAC domain"/>
    <property type="match status" value="1"/>
</dbReference>
<name>A0AAN8VN71_9MAGN</name>
<gene>
    <name evidence="7" type="ORF">RJ641_034225</name>
</gene>
<dbReference type="PANTHER" id="PTHR31719:SF179">
    <property type="entry name" value="OS08G0148400 PROTEIN"/>
    <property type="match status" value="1"/>
</dbReference>
<reference evidence="7 8" key="1">
    <citation type="submission" date="2023-12" db="EMBL/GenBank/DDBJ databases">
        <title>A high-quality genome assembly for Dillenia turbinata (Dilleniales).</title>
        <authorList>
            <person name="Chanderbali A."/>
        </authorList>
    </citation>
    <scope>NUCLEOTIDE SEQUENCE [LARGE SCALE GENOMIC DNA]</scope>
    <source>
        <strain evidence="7">LSX21</strain>
        <tissue evidence="7">Leaf</tissue>
    </source>
</reference>
<protein>
    <submittedName>
        <fullName evidence="7">NAC domain</fullName>
    </submittedName>
</protein>